<dbReference type="EMBL" id="CP025781">
    <property type="protein sequence ID" value="QBC44113.1"/>
    <property type="molecule type" value="Genomic_DNA"/>
</dbReference>
<dbReference type="InterPro" id="IPR023393">
    <property type="entry name" value="START-like_dom_sf"/>
</dbReference>
<dbReference type="RefSeq" id="WP_130106664.1">
    <property type="nucleotide sequence ID" value="NZ_CP025781.1"/>
</dbReference>
<dbReference type="AlphaFoldDB" id="A0A7G3GAK6"/>
<reference evidence="1 2" key="1">
    <citation type="submission" date="2018-01" db="EMBL/GenBank/DDBJ databases">
        <title>Genome sequence of Iodobacter sp. strain PCH194 isolated from Indian Trans-Himalaya.</title>
        <authorList>
            <person name="Kumar V."/>
            <person name="Thakur V."/>
            <person name="Kumar S."/>
            <person name="Singh D."/>
        </authorList>
    </citation>
    <scope>NUCLEOTIDE SEQUENCE [LARGE SCALE GENOMIC DNA]</scope>
    <source>
        <strain evidence="1 2">PCH194</strain>
    </source>
</reference>
<protein>
    <submittedName>
        <fullName evidence="1">Polyketide cyclase</fullName>
    </submittedName>
</protein>
<gene>
    <name evidence="1" type="ORF">C1H71_11625</name>
</gene>
<dbReference type="SUPFAM" id="SSF55961">
    <property type="entry name" value="Bet v1-like"/>
    <property type="match status" value="1"/>
</dbReference>
<dbReference type="Pfam" id="PF10604">
    <property type="entry name" value="Polyketide_cyc2"/>
    <property type="match status" value="1"/>
</dbReference>
<dbReference type="InterPro" id="IPR019587">
    <property type="entry name" value="Polyketide_cyclase/dehydratase"/>
</dbReference>
<name>A0A7G3GAK6_9NEIS</name>
<evidence type="ECO:0000313" key="1">
    <source>
        <dbReference type="EMBL" id="QBC44113.1"/>
    </source>
</evidence>
<organism evidence="1 2">
    <name type="scientific">Iodobacter fluviatilis</name>
    <dbReference type="NCBI Taxonomy" id="537"/>
    <lineage>
        <taxon>Bacteria</taxon>
        <taxon>Pseudomonadati</taxon>
        <taxon>Pseudomonadota</taxon>
        <taxon>Betaproteobacteria</taxon>
        <taxon>Neisseriales</taxon>
        <taxon>Chitinibacteraceae</taxon>
        <taxon>Iodobacter</taxon>
    </lineage>
</organism>
<proteinExistence type="predicted"/>
<dbReference type="Proteomes" id="UP000515917">
    <property type="component" value="Chromosome"/>
</dbReference>
<sequence length="138" mass="15335">MQIEERITTSAKPETIFSIYADVERWNTWDPDTKSSFLKGPFAIGSKGRICPTKGNAVPMELTALTPNRSFTVQCKIPLFKMVFDHELSLSEAGTEVLHRVVFSGPLTFILGRIVGAQVRKGLPKTLLSLKRLAESQV</sequence>
<dbReference type="Gene3D" id="3.30.530.20">
    <property type="match status" value="1"/>
</dbReference>
<evidence type="ECO:0000313" key="2">
    <source>
        <dbReference type="Proteomes" id="UP000515917"/>
    </source>
</evidence>
<keyword evidence="2" id="KW-1185">Reference proteome</keyword>
<accession>A0A7G3GAK6</accession>
<dbReference type="KEGG" id="ifl:C1H71_11625"/>